<dbReference type="CDD" id="cd00293">
    <property type="entry name" value="USP-like"/>
    <property type="match status" value="1"/>
</dbReference>
<dbReference type="PIRSF" id="PIRSF006276">
    <property type="entry name" value="UspA"/>
    <property type="match status" value="1"/>
</dbReference>
<evidence type="ECO:0000256" key="1">
    <source>
        <dbReference type="ARBA" id="ARBA00008791"/>
    </source>
</evidence>
<dbReference type="AlphaFoldDB" id="Q9K823"/>
<evidence type="ECO:0000313" key="5">
    <source>
        <dbReference type="Proteomes" id="UP000001258"/>
    </source>
</evidence>
<dbReference type="KEGG" id="bha:BH3184"/>
<feature type="domain" description="UspA" evidence="3">
    <location>
        <begin position="1"/>
        <end position="141"/>
    </location>
</feature>
<dbReference type="eggNOG" id="COG0589">
    <property type="taxonomic scope" value="Bacteria"/>
</dbReference>
<dbReference type="PANTHER" id="PTHR46268">
    <property type="entry name" value="STRESS RESPONSE PROTEIN NHAX"/>
    <property type="match status" value="1"/>
</dbReference>
<dbReference type="Gene3D" id="3.40.50.620">
    <property type="entry name" value="HUPs"/>
    <property type="match status" value="1"/>
</dbReference>
<dbReference type="EMBL" id="BA000004">
    <property type="protein sequence ID" value="BAB06903.1"/>
    <property type="molecule type" value="Genomic_DNA"/>
</dbReference>
<gene>
    <name evidence="4" type="ordered locus">BH3184</name>
</gene>
<sequence>MYNHILVAVDGSTQAKRALYKAFNYAKEFKADLFICHVIDSRSFATVEQYDRTVVGAAELDGKKLLQRYSEEAEKAGVDKVHTILDFGSPKANISKTIAQKYDIDLIITGATGLNAVERFLMGSVSESVARHAKCDVLIVRNDQDQS</sequence>
<comment type="similarity">
    <text evidence="1 2">Belongs to the universal stress protein A family.</text>
</comment>
<dbReference type="InterPro" id="IPR014729">
    <property type="entry name" value="Rossmann-like_a/b/a_fold"/>
</dbReference>
<dbReference type="InterPro" id="IPR006015">
    <property type="entry name" value="Universal_stress_UspA"/>
</dbReference>
<dbReference type="InterPro" id="IPR006016">
    <property type="entry name" value="UspA"/>
</dbReference>
<dbReference type="SUPFAM" id="SSF52402">
    <property type="entry name" value="Adenine nucleotide alpha hydrolases-like"/>
    <property type="match status" value="1"/>
</dbReference>
<comment type="subcellular location">
    <subcellularLocation>
        <location evidence="2">Cytoplasm</location>
    </subcellularLocation>
</comment>
<evidence type="ECO:0000313" key="4">
    <source>
        <dbReference type="EMBL" id="BAB06903.1"/>
    </source>
</evidence>
<protein>
    <recommendedName>
        <fullName evidence="2">Universal stress protein</fullName>
    </recommendedName>
</protein>
<dbReference type="PIR" id="H84047">
    <property type="entry name" value="H84047"/>
</dbReference>
<name>Q9K823_HALH5</name>
<dbReference type="PANTHER" id="PTHR46268:SF6">
    <property type="entry name" value="UNIVERSAL STRESS PROTEIN UP12"/>
    <property type="match status" value="1"/>
</dbReference>
<evidence type="ECO:0000256" key="2">
    <source>
        <dbReference type="PIRNR" id="PIRNR006276"/>
    </source>
</evidence>
<dbReference type="STRING" id="272558.gene:10729096"/>
<evidence type="ECO:0000259" key="3">
    <source>
        <dbReference type="Pfam" id="PF00582"/>
    </source>
</evidence>
<organism evidence="4 5">
    <name type="scientific">Halalkalibacterium halodurans (strain ATCC BAA-125 / DSM 18197 / FERM 7344 / JCM 9153 / C-125)</name>
    <name type="common">Bacillus halodurans</name>
    <dbReference type="NCBI Taxonomy" id="272558"/>
    <lineage>
        <taxon>Bacteria</taxon>
        <taxon>Bacillati</taxon>
        <taxon>Bacillota</taxon>
        <taxon>Bacilli</taxon>
        <taxon>Bacillales</taxon>
        <taxon>Bacillaceae</taxon>
        <taxon>Halalkalibacterium (ex Joshi et al. 2022)</taxon>
    </lineage>
</organism>
<dbReference type="PRINTS" id="PR01438">
    <property type="entry name" value="UNVRSLSTRESS"/>
</dbReference>
<dbReference type="Pfam" id="PF00582">
    <property type="entry name" value="Usp"/>
    <property type="match status" value="1"/>
</dbReference>
<dbReference type="HOGENOM" id="CLU_049301_16_0_9"/>
<keyword evidence="2" id="KW-0963">Cytoplasm</keyword>
<accession>Q9K823</accession>
<dbReference type="GO" id="GO:0005737">
    <property type="term" value="C:cytoplasm"/>
    <property type="evidence" value="ECO:0007669"/>
    <property type="project" value="UniProtKB-SubCell"/>
</dbReference>
<dbReference type="Proteomes" id="UP000001258">
    <property type="component" value="Chromosome"/>
</dbReference>
<reference evidence="4 5" key="1">
    <citation type="journal article" date="2000" name="Nucleic Acids Res.">
        <title>Complete genome sequence of the alkaliphilic bacterium Bacillus halodurans and genomic sequence comparison with Bacillus subtilis.</title>
        <authorList>
            <person name="Takami H."/>
            <person name="Nakasone K."/>
            <person name="Takaki Y."/>
            <person name="Maeno G."/>
            <person name="Sasaki R."/>
            <person name="Masui N."/>
            <person name="Fuji F."/>
            <person name="Hirama C."/>
            <person name="Nakamura Y."/>
            <person name="Ogasawara N."/>
            <person name="Kuhara S."/>
            <person name="Horikoshi K."/>
        </authorList>
    </citation>
    <scope>NUCLEOTIDE SEQUENCE [LARGE SCALE GENOMIC DNA]</scope>
    <source>
        <strain evidence="5">ATCC BAA-125 / DSM 18197 / FERM 7344 / JCM 9153 / C-125</strain>
    </source>
</reference>
<proteinExistence type="inferred from homology"/>
<keyword evidence="5" id="KW-1185">Reference proteome</keyword>